<dbReference type="Pfam" id="PF08241">
    <property type="entry name" value="Methyltransf_11"/>
    <property type="match status" value="1"/>
</dbReference>
<dbReference type="InterPro" id="IPR051419">
    <property type="entry name" value="Lys/N-term_MeTrsfase_sf"/>
</dbReference>
<evidence type="ECO:0000256" key="2">
    <source>
        <dbReference type="ARBA" id="ARBA00022603"/>
    </source>
</evidence>
<evidence type="ECO:0000259" key="4">
    <source>
        <dbReference type="Pfam" id="PF08241"/>
    </source>
</evidence>
<reference evidence="5 6" key="1">
    <citation type="journal article" date="2010" name="Nature">
        <title>The Ectocarpus genome and the independent evolution of multicellularity in brown algae.</title>
        <authorList>
            <person name="Cock J.M."/>
            <person name="Sterck L."/>
            <person name="Rouze P."/>
            <person name="Scornet D."/>
            <person name="Allen A.E."/>
            <person name="Amoutzias G."/>
            <person name="Anthouard V."/>
            <person name="Artiguenave F."/>
            <person name="Aury J.M."/>
            <person name="Badger J.H."/>
            <person name="Beszteri B."/>
            <person name="Billiau K."/>
            <person name="Bonnet E."/>
            <person name="Bothwell J.H."/>
            <person name="Bowler C."/>
            <person name="Boyen C."/>
            <person name="Brownlee C."/>
            <person name="Carrano C.J."/>
            <person name="Charrier B."/>
            <person name="Cho G.Y."/>
            <person name="Coelho S.M."/>
            <person name="Collen J."/>
            <person name="Corre E."/>
            <person name="Da Silva C."/>
            <person name="Delage L."/>
            <person name="Delaroque N."/>
            <person name="Dittami S.M."/>
            <person name="Doulbeau S."/>
            <person name="Elias M."/>
            <person name="Farnham G."/>
            <person name="Gachon C.M."/>
            <person name="Gschloessl B."/>
            <person name="Heesch S."/>
            <person name="Jabbari K."/>
            <person name="Jubin C."/>
            <person name="Kawai H."/>
            <person name="Kimura K."/>
            <person name="Kloareg B."/>
            <person name="Kupper F.C."/>
            <person name="Lang D."/>
            <person name="Le Bail A."/>
            <person name="Leblanc C."/>
            <person name="Lerouge P."/>
            <person name="Lohr M."/>
            <person name="Lopez P.J."/>
            <person name="Martens C."/>
            <person name="Maumus F."/>
            <person name="Michel G."/>
            <person name="Miranda-Saavedra D."/>
            <person name="Morales J."/>
            <person name="Moreau H."/>
            <person name="Motomura T."/>
            <person name="Nagasato C."/>
            <person name="Napoli C.A."/>
            <person name="Nelson D.R."/>
            <person name="Nyvall-Collen P."/>
            <person name="Peters A.F."/>
            <person name="Pommier C."/>
            <person name="Potin P."/>
            <person name="Poulain J."/>
            <person name="Quesneville H."/>
            <person name="Read B."/>
            <person name="Rensing S.A."/>
            <person name="Ritter A."/>
            <person name="Rousvoal S."/>
            <person name="Samanta M."/>
            <person name="Samson G."/>
            <person name="Schroeder D.C."/>
            <person name="Segurens B."/>
            <person name="Strittmatter M."/>
            <person name="Tonon T."/>
            <person name="Tregear J.W."/>
            <person name="Valentin K."/>
            <person name="von Dassow P."/>
            <person name="Yamagishi T."/>
            <person name="Van de Peer Y."/>
            <person name="Wincker P."/>
        </authorList>
    </citation>
    <scope>NUCLEOTIDE SEQUENCE [LARGE SCALE GENOMIC DNA]</scope>
    <source>
        <strain evidence="6">Ec32 / CCAP1310/4</strain>
    </source>
</reference>
<proteinExistence type="inferred from homology"/>
<accession>D7FQ46</accession>
<gene>
    <name evidence="5" type="ORF">Esi_0002_0152</name>
</gene>
<feature type="domain" description="Methyltransferase type 11" evidence="4">
    <location>
        <begin position="15"/>
        <end position="106"/>
    </location>
</feature>
<dbReference type="InterPro" id="IPR013216">
    <property type="entry name" value="Methyltransf_11"/>
</dbReference>
<dbReference type="CDD" id="cd02440">
    <property type="entry name" value="AdoMet_MTases"/>
    <property type="match status" value="1"/>
</dbReference>
<organism evidence="5 6">
    <name type="scientific">Ectocarpus siliculosus</name>
    <name type="common">Brown alga</name>
    <name type="synonym">Conferva siliculosa</name>
    <dbReference type="NCBI Taxonomy" id="2880"/>
    <lineage>
        <taxon>Eukaryota</taxon>
        <taxon>Sar</taxon>
        <taxon>Stramenopiles</taxon>
        <taxon>Ochrophyta</taxon>
        <taxon>PX clade</taxon>
        <taxon>Phaeophyceae</taxon>
        <taxon>Ectocarpales</taxon>
        <taxon>Ectocarpaceae</taxon>
        <taxon>Ectocarpus</taxon>
    </lineage>
</organism>
<dbReference type="EMBL" id="FN649727">
    <property type="protein sequence ID" value="CBJ48378.1"/>
    <property type="molecule type" value="Genomic_DNA"/>
</dbReference>
<dbReference type="PANTHER" id="PTHR12176">
    <property type="entry name" value="SAM-DEPENDENT METHYLTRANSFERASE SUPERFAMILY PROTEIN"/>
    <property type="match status" value="1"/>
</dbReference>
<dbReference type="GO" id="GO:0008757">
    <property type="term" value="F:S-adenosylmethionine-dependent methyltransferase activity"/>
    <property type="evidence" value="ECO:0007669"/>
    <property type="project" value="InterPro"/>
</dbReference>
<name>D7FQ46_ECTSI</name>
<comment type="similarity">
    <text evidence="1">Belongs to the methyltransferase superfamily.</text>
</comment>
<dbReference type="SUPFAM" id="SSF53335">
    <property type="entry name" value="S-adenosyl-L-methionine-dependent methyltransferases"/>
    <property type="match status" value="1"/>
</dbReference>
<dbReference type="EMBL" id="FN648375">
    <property type="protein sequence ID" value="CBJ48378.1"/>
    <property type="molecule type" value="Genomic_DNA"/>
</dbReference>
<dbReference type="PANTHER" id="PTHR12176:SF79">
    <property type="entry name" value="METHYLTRANSFERASE TYPE 11 DOMAIN-CONTAINING PROTEIN"/>
    <property type="match status" value="1"/>
</dbReference>
<dbReference type="InParanoid" id="D7FQ46"/>
<dbReference type="eggNOG" id="KOG2352">
    <property type="taxonomic scope" value="Eukaryota"/>
</dbReference>
<sequence length="146" mass="16813">MLKRHRFSYPVNVSSMYDHGWRNITNIDFSKPCIEQGRLSPSSASRPGVKWLVMDACSLTFEDASFDTAIDKGTLDAIACSEAFDWFLSRMARSIVRVLRPGGIWVCVSFTPPEIALPLLEECKEWEVEVEKWRSFWMYVGRKRGI</sequence>
<dbReference type="InterPro" id="IPR029063">
    <property type="entry name" value="SAM-dependent_MTases_sf"/>
</dbReference>
<evidence type="ECO:0000313" key="6">
    <source>
        <dbReference type="Proteomes" id="UP000002630"/>
    </source>
</evidence>
<dbReference type="AlphaFoldDB" id="D7FQ46"/>
<evidence type="ECO:0000256" key="3">
    <source>
        <dbReference type="ARBA" id="ARBA00022679"/>
    </source>
</evidence>
<evidence type="ECO:0000313" key="5">
    <source>
        <dbReference type="EMBL" id="CBJ48378.1"/>
    </source>
</evidence>
<dbReference type="Proteomes" id="UP000002630">
    <property type="component" value="Linkage Group LG02"/>
</dbReference>
<keyword evidence="6" id="KW-1185">Reference proteome</keyword>
<dbReference type="OrthoDB" id="430254at2759"/>
<keyword evidence="2" id="KW-0489">Methyltransferase</keyword>
<dbReference type="Gene3D" id="3.40.50.150">
    <property type="entry name" value="Vaccinia Virus protein VP39"/>
    <property type="match status" value="1"/>
</dbReference>
<keyword evidence="3" id="KW-0808">Transferase</keyword>
<evidence type="ECO:0000256" key="1">
    <source>
        <dbReference type="ARBA" id="ARBA00008361"/>
    </source>
</evidence>
<dbReference type="GO" id="GO:0032259">
    <property type="term" value="P:methylation"/>
    <property type="evidence" value="ECO:0007669"/>
    <property type="project" value="UniProtKB-KW"/>
</dbReference>
<protein>
    <recommendedName>
        <fullName evidence="4">Methyltransferase type 11 domain-containing protein</fullName>
    </recommendedName>
</protein>